<dbReference type="RefSeq" id="WP_128489069.1">
    <property type="nucleotide sequence ID" value="NZ_JBHLXB010000003.1"/>
</dbReference>
<comment type="caution">
    <text evidence="2">The sequence shown here is derived from an EMBL/GenBank/DDBJ whole genome shotgun (WGS) entry which is preliminary data.</text>
</comment>
<evidence type="ECO:0000313" key="3">
    <source>
        <dbReference type="Proteomes" id="UP000287168"/>
    </source>
</evidence>
<evidence type="ECO:0000256" key="1">
    <source>
        <dbReference type="ARBA" id="ARBA00022679"/>
    </source>
</evidence>
<dbReference type="OrthoDB" id="7208981at2"/>
<dbReference type="PANTHER" id="PTHR48207:SF3">
    <property type="entry name" value="SUCCINATE--HYDROXYMETHYLGLUTARATE COA-TRANSFERASE"/>
    <property type="match status" value="1"/>
</dbReference>
<dbReference type="Gene3D" id="3.40.50.10540">
    <property type="entry name" value="Crotonobetainyl-coa:carnitine coa-transferase, domain 1"/>
    <property type="match status" value="1"/>
</dbReference>
<dbReference type="Gene3D" id="3.30.1540.10">
    <property type="entry name" value="formyl-coa transferase, domain 3"/>
    <property type="match status" value="1"/>
</dbReference>
<dbReference type="GO" id="GO:0008410">
    <property type="term" value="F:CoA-transferase activity"/>
    <property type="evidence" value="ECO:0007669"/>
    <property type="project" value="TreeGrafter"/>
</dbReference>
<keyword evidence="3" id="KW-1185">Reference proteome</keyword>
<dbReference type="EMBL" id="SBLC01000013">
    <property type="protein sequence ID" value="RWY40980.1"/>
    <property type="molecule type" value="Genomic_DNA"/>
</dbReference>
<evidence type="ECO:0000313" key="2">
    <source>
        <dbReference type="EMBL" id="RWY40980.1"/>
    </source>
</evidence>
<dbReference type="InterPro" id="IPR050483">
    <property type="entry name" value="CoA-transferase_III_domain"/>
</dbReference>
<dbReference type="PANTHER" id="PTHR48207">
    <property type="entry name" value="SUCCINATE--HYDROXYMETHYLGLUTARATE COA-TRANSFERASE"/>
    <property type="match status" value="1"/>
</dbReference>
<sequence length="392" mass="42019">MTHSPEAPGPLEGVTVIDVTRVLAGPYASMVLSDLGATVIKVEAPGSGDDSRGFGPVVGGTSTYFASVNRGKKSIALDLKAPDDRAILMDLLATADVLLENFRPGVMEKLGLSWEELAPKFPQLIYGSVSGFGQTGPYRDRAAYDIVVQAMGGMMSVTGPEDGPPARVGTSIGDVGAGAFLALGVTSALYARSRSGKGRRIDISMLDCQVALLENAVTRYGATGELPRPMGSKHPLIAPFQAFRTADDWLVIAAGNDRLFARFTAAIGRAELAQNPLFLKRTDRQRHHQALEIEIELTLATRSRDEWLSLLQAEGIPCGPIRNVADLMEDPQLAARQMICETRDSAGQRFQVVGNPVKISGYDDRPERGAVPDLDQHRGEILTALYGRPPAP</sequence>
<dbReference type="InterPro" id="IPR003673">
    <property type="entry name" value="CoA-Trfase_fam_III"/>
</dbReference>
<accession>A0A3S3VRH5</accession>
<organism evidence="2 3">
    <name type="scientific">Falsigemmobacter intermedius</name>
    <dbReference type="NCBI Taxonomy" id="1553448"/>
    <lineage>
        <taxon>Bacteria</taxon>
        <taxon>Pseudomonadati</taxon>
        <taxon>Pseudomonadota</taxon>
        <taxon>Alphaproteobacteria</taxon>
        <taxon>Rhodobacterales</taxon>
        <taxon>Paracoccaceae</taxon>
        <taxon>Falsigemmobacter</taxon>
    </lineage>
</organism>
<dbReference type="AlphaFoldDB" id="A0A3S3VRH5"/>
<keyword evidence="1 2" id="KW-0808">Transferase</keyword>
<gene>
    <name evidence="2" type="ORF">EP867_10865</name>
</gene>
<dbReference type="Pfam" id="PF02515">
    <property type="entry name" value="CoA_transf_3"/>
    <property type="match status" value="1"/>
</dbReference>
<reference evidence="2 3" key="1">
    <citation type="journal article" date="2015" name="Int. J. Syst. Evol. Microbiol.">
        <title>Gemmobacter intermedius sp. nov., isolated from a white stork (Ciconia ciconia).</title>
        <authorList>
            <person name="Kampfer P."/>
            <person name="Jerzak L."/>
            <person name="Wilharm G."/>
            <person name="Golke J."/>
            <person name="Busse H.J."/>
            <person name="Glaeser S.P."/>
        </authorList>
    </citation>
    <scope>NUCLEOTIDE SEQUENCE [LARGE SCALE GENOMIC DNA]</scope>
    <source>
        <strain evidence="2 3">119/4</strain>
    </source>
</reference>
<name>A0A3S3VRH5_9RHOB</name>
<dbReference type="InterPro" id="IPR044855">
    <property type="entry name" value="CoA-Trfase_III_dom3_sf"/>
</dbReference>
<dbReference type="InterPro" id="IPR023606">
    <property type="entry name" value="CoA-Trfase_III_dom_1_sf"/>
</dbReference>
<proteinExistence type="predicted"/>
<dbReference type="Proteomes" id="UP000287168">
    <property type="component" value="Unassembled WGS sequence"/>
</dbReference>
<protein>
    <submittedName>
        <fullName evidence="2">CoA transferase</fullName>
    </submittedName>
</protein>
<dbReference type="SUPFAM" id="SSF89796">
    <property type="entry name" value="CoA-transferase family III (CaiB/BaiF)"/>
    <property type="match status" value="1"/>
</dbReference>